<dbReference type="Gene3D" id="6.10.230.10">
    <property type="match status" value="1"/>
</dbReference>
<dbReference type="GO" id="GO:0015031">
    <property type="term" value="P:protein transport"/>
    <property type="evidence" value="ECO:0007669"/>
    <property type="project" value="UniProtKB-KW"/>
</dbReference>
<proteinExistence type="predicted"/>
<dbReference type="OrthoDB" id="10069524at2759"/>
<dbReference type="CDD" id="cd14445">
    <property type="entry name" value="RILP-like"/>
    <property type="match status" value="1"/>
</dbReference>
<dbReference type="GO" id="GO:0060271">
    <property type="term" value="P:cilium assembly"/>
    <property type="evidence" value="ECO:0007669"/>
    <property type="project" value="TreeGrafter"/>
</dbReference>
<dbReference type="GO" id="GO:0036064">
    <property type="term" value="C:ciliary basal body"/>
    <property type="evidence" value="ECO:0007669"/>
    <property type="project" value="TreeGrafter"/>
</dbReference>
<feature type="compositionally biased region" description="Acidic residues" evidence="5">
    <location>
        <begin position="336"/>
        <end position="346"/>
    </location>
</feature>
<evidence type="ECO:0000259" key="6">
    <source>
        <dbReference type="PROSITE" id="PS51776"/>
    </source>
</evidence>
<evidence type="ECO:0000256" key="4">
    <source>
        <dbReference type="SAM" id="Coils"/>
    </source>
</evidence>
<dbReference type="PANTHER" id="PTHR21502">
    <property type="entry name" value="ZINC FINGER PROTEIN DZIP1"/>
    <property type="match status" value="1"/>
</dbReference>
<sequence length="495" mass="56565">MAAEITTADVYEDASLIGQDIEKIIDRFGHDAVMDLMPKVIRVLEKLEIVVGEKEKDKLEIAELKLENERLYLDIKREASQRRKLDEELYQISATGETDNLKAMLIKLQEENKKLRMEFQVSINTQPATAYISAPGDAELMQKMKETIDNQRDAIRSKNMEIDSLRNDLDAVEEQIVRLTNINEGVRKTLGASKDRIHDLAKEKAELQTELRALRLKAESQAESDESDMGEEAESVEQFMNGHSQQPLENHGTENGKDREDKAEDTMKTFNGNSETVEFSTEVPPPKPPRLVIEEEGREEEDKCNNNEKGSPHDKMEPKGQIERKEVQVLVKQIGDDGEEIGDNEWEFVGRTSKEVQIRETSKEGDTEKKDSQSRAENGNKDPNRPRYTKAEMLEVLTERNNLKEQVFALQDELKIYKPGYTEEETYDYSSNNTSPRRASRREESGISRISLSAEKPELFVKTLALEDEKQNLFRRLTTENQHSSDEAPLATSAQ</sequence>
<dbReference type="Pfam" id="PF09744">
    <property type="entry name" value="RH1"/>
    <property type="match status" value="1"/>
</dbReference>
<feature type="domain" description="RH2" evidence="7">
    <location>
        <begin position="385"/>
        <end position="450"/>
    </location>
</feature>
<dbReference type="GO" id="GO:0046983">
    <property type="term" value="F:protein dimerization activity"/>
    <property type="evidence" value="ECO:0007669"/>
    <property type="project" value="InterPro"/>
</dbReference>
<dbReference type="Proteomes" id="UP000225706">
    <property type="component" value="Unassembled WGS sequence"/>
</dbReference>
<evidence type="ECO:0000256" key="5">
    <source>
        <dbReference type="SAM" id="MobiDB-lite"/>
    </source>
</evidence>
<dbReference type="PROSITE" id="PS51777">
    <property type="entry name" value="RH2"/>
    <property type="match status" value="1"/>
</dbReference>
<keyword evidence="2" id="KW-0653">Protein transport</keyword>
<evidence type="ECO:0000256" key="3">
    <source>
        <dbReference type="ARBA" id="ARBA00023054"/>
    </source>
</evidence>
<dbReference type="AlphaFoldDB" id="A0A2B4SLZ2"/>
<dbReference type="PROSITE" id="PS51776">
    <property type="entry name" value="RH1"/>
    <property type="match status" value="1"/>
</dbReference>
<dbReference type="InterPro" id="IPR034743">
    <property type="entry name" value="RH1"/>
</dbReference>
<dbReference type="InterPro" id="IPR034744">
    <property type="entry name" value="RH2"/>
</dbReference>
<accession>A0A2B4SLZ2</accession>
<keyword evidence="1" id="KW-0813">Transport</keyword>
<feature type="domain" description="RH1" evidence="6">
    <location>
        <begin position="1"/>
        <end position="81"/>
    </location>
</feature>
<feature type="region of interest" description="Disordered" evidence="5">
    <location>
        <begin position="475"/>
        <end position="495"/>
    </location>
</feature>
<dbReference type="EMBL" id="LSMT01000032">
    <property type="protein sequence ID" value="PFX31724.1"/>
    <property type="molecule type" value="Genomic_DNA"/>
</dbReference>
<feature type="compositionally biased region" description="Basic and acidic residues" evidence="5">
    <location>
        <begin position="352"/>
        <end position="389"/>
    </location>
</feature>
<dbReference type="GO" id="GO:0005737">
    <property type="term" value="C:cytoplasm"/>
    <property type="evidence" value="ECO:0007669"/>
    <property type="project" value="TreeGrafter"/>
</dbReference>
<protein>
    <submittedName>
        <fullName evidence="8">RILP-like protein 1</fullName>
    </submittedName>
</protein>
<comment type="caution">
    <text evidence="8">The sequence shown here is derived from an EMBL/GenBank/DDBJ whole genome shotgun (WGS) entry which is preliminary data.</text>
</comment>
<evidence type="ECO:0000313" key="8">
    <source>
        <dbReference type="EMBL" id="PFX31724.1"/>
    </source>
</evidence>
<evidence type="ECO:0000256" key="1">
    <source>
        <dbReference type="ARBA" id="ARBA00022448"/>
    </source>
</evidence>
<keyword evidence="9" id="KW-1185">Reference proteome</keyword>
<dbReference type="InterPro" id="IPR021563">
    <property type="entry name" value="RILP_dimer"/>
</dbReference>
<feature type="coiled-coil region" evidence="4">
    <location>
        <begin position="54"/>
        <end position="224"/>
    </location>
</feature>
<dbReference type="GO" id="GO:0031267">
    <property type="term" value="F:small GTPase binding"/>
    <property type="evidence" value="ECO:0007669"/>
    <property type="project" value="TreeGrafter"/>
</dbReference>
<evidence type="ECO:0000259" key="7">
    <source>
        <dbReference type="PROSITE" id="PS51777"/>
    </source>
</evidence>
<gene>
    <name evidence="8" type="primary">Rilpl1</name>
    <name evidence="8" type="ORF">AWC38_SpisGene3474</name>
</gene>
<feature type="region of interest" description="Disordered" evidence="5">
    <location>
        <begin position="269"/>
        <end position="389"/>
    </location>
</feature>
<dbReference type="GO" id="GO:0051959">
    <property type="term" value="F:dynein light intermediate chain binding"/>
    <property type="evidence" value="ECO:0007669"/>
    <property type="project" value="TreeGrafter"/>
</dbReference>
<evidence type="ECO:0000313" key="9">
    <source>
        <dbReference type="Proteomes" id="UP000225706"/>
    </source>
</evidence>
<dbReference type="InterPro" id="IPR051241">
    <property type="entry name" value="DZIP_RILPL"/>
</dbReference>
<name>A0A2B4SLZ2_STYPI</name>
<evidence type="ECO:0000256" key="2">
    <source>
        <dbReference type="ARBA" id="ARBA00022927"/>
    </source>
</evidence>
<organism evidence="8 9">
    <name type="scientific">Stylophora pistillata</name>
    <name type="common">Smooth cauliflower coral</name>
    <dbReference type="NCBI Taxonomy" id="50429"/>
    <lineage>
        <taxon>Eukaryota</taxon>
        <taxon>Metazoa</taxon>
        <taxon>Cnidaria</taxon>
        <taxon>Anthozoa</taxon>
        <taxon>Hexacorallia</taxon>
        <taxon>Scleractinia</taxon>
        <taxon>Astrocoeniina</taxon>
        <taxon>Pocilloporidae</taxon>
        <taxon>Stylophora</taxon>
    </lineage>
</organism>
<keyword evidence="3 4" id="KW-0175">Coiled coil</keyword>
<dbReference type="Pfam" id="PF11461">
    <property type="entry name" value="RILP"/>
    <property type="match status" value="1"/>
</dbReference>
<dbReference type="SUPFAM" id="SSF161256">
    <property type="entry name" value="RILP dimerisation region"/>
    <property type="match status" value="1"/>
</dbReference>
<dbReference type="STRING" id="50429.A0A2B4SLZ2"/>
<dbReference type="PANTHER" id="PTHR21502:SF4">
    <property type="entry name" value="RILP-LIKE PROTEIN HOMOLOG"/>
    <property type="match status" value="1"/>
</dbReference>
<feature type="region of interest" description="Disordered" evidence="5">
    <location>
        <begin position="420"/>
        <end position="451"/>
    </location>
</feature>
<reference evidence="9" key="1">
    <citation type="journal article" date="2017" name="bioRxiv">
        <title>Comparative analysis of the genomes of Stylophora pistillata and Acropora digitifera provides evidence for extensive differences between species of corals.</title>
        <authorList>
            <person name="Voolstra C.R."/>
            <person name="Li Y."/>
            <person name="Liew Y.J."/>
            <person name="Baumgarten S."/>
            <person name="Zoccola D."/>
            <person name="Flot J.-F."/>
            <person name="Tambutte S."/>
            <person name="Allemand D."/>
            <person name="Aranda M."/>
        </authorList>
    </citation>
    <scope>NUCLEOTIDE SEQUENCE [LARGE SCALE GENOMIC DNA]</scope>
</reference>
<feature type="compositionally biased region" description="Basic and acidic residues" evidence="5">
    <location>
        <begin position="292"/>
        <end position="327"/>
    </location>
</feature>
<dbReference type="Gene3D" id="1.20.58.1770">
    <property type="match status" value="1"/>
</dbReference>
<feature type="compositionally biased region" description="Polar residues" evidence="5">
    <location>
        <begin position="269"/>
        <end position="279"/>
    </location>
</feature>